<evidence type="ECO:0000259" key="3">
    <source>
        <dbReference type="Pfam" id="PF00291"/>
    </source>
</evidence>
<evidence type="ECO:0000313" key="4">
    <source>
        <dbReference type="EMBL" id="SHK66734.1"/>
    </source>
</evidence>
<name>A0A1M6UBY7_REIAG</name>
<evidence type="ECO:0000256" key="1">
    <source>
        <dbReference type="ARBA" id="ARBA00001933"/>
    </source>
</evidence>
<gene>
    <name evidence="4" type="ORF">SAMN04488028_10754</name>
</gene>
<dbReference type="PANTHER" id="PTHR10314">
    <property type="entry name" value="CYSTATHIONINE BETA-SYNTHASE"/>
    <property type="match status" value="1"/>
</dbReference>
<keyword evidence="5" id="KW-1185">Reference proteome</keyword>
<evidence type="ECO:0000256" key="2">
    <source>
        <dbReference type="ARBA" id="ARBA00022898"/>
    </source>
</evidence>
<reference evidence="5" key="1">
    <citation type="submission" date="2016-11" db="EMBL/GenBank/DDBJ databases">
        <authorList>
            <person name="Varghese N."/>
            <person name="Submissions S."/>
        </authorList>
    </citation>
    <scope>NUCLEOTIDE SEQUENCE [LARGE SCALE GENOMIC DNA]</scope>
    <source>
        <strain evidence="5">DSM 26134</strain>
    </source>
</reference>
<dbReference type="InterPro" id="IPR001926">
    <property type="entry name" value="TrpB-like_PALP"/>
</dbReference>
<dbReference type="RefSeq" id="WP_073124185.1">
    <property type="nucleotide sequence ID" value="NZ_FRAA01000007.1"/>
</dbReference>
<organism evidence="4 5">
    <name type="scientific">Reichenbachiella agariperforans</name>
    <dbReference type="NCBI Taxonomy" id="156994"/>
    <lineage>
        <taxon>Bacteria</taxon>
        <taxon>Pseudomonadati</taxon>
        <taxon>Bacteroidota</taxon>
        <taxon>Cytophagia</taxon>
        <taxon>Cytophagales</taxon>
        <taxon>Reichenbachiellaceae</taxon>
        <taxon>Reichenbachiella</taxon>
    </lineage>
</organism>
<comment type="cofactor">
    <cofactor evidence="1">
        <name>pyridoxal 5'-phosphate</name>
        <dbReference type="ChEBI" id="CHEBI:597326"/>
    </cofactor>
</comment>
<dbReference type="GO" id="GO:1901605">
    <property type="term" value="P:alpha-amino acid metabolic process"/>
    <property type="evidence" value="ECO:0007669"/>
    <property type="project" value="UniProtKB-ARBA"/>
</dbReference>
<dbReference type="NCBIfam" id="NF004996">
    <property type="entry name" value="PRK06381.1"/>
    <property type="match status" value="1"/>
</dbReference>
<dbReference type="STRING" id="156994.SAMN04488028_10754"/>
<sequence length="355" mass="39204">MKTEKKPDPNFLQKAISPESKKLSEMVKDTSLSLLDRIESFEDIINLEVGDTSLSRARNIERETGFRQLFLKFEGGNPTGTQKDRIAFAQCLDALRRGYDTITVATCGNYGASVALAAYLAGLRCVIHIPENYHTDRISEMEMAGGEVHRVVGTYEDTVQASSEAAAAEGWYDANPGGANTALQIMAYAEMANEIYDQLRDAPKIIAVPVSNGTLLAGIYRGFVSLYKRGKTSRVPLMVAASSTHKNPIVYSFKKGMENCVDLRPEKIKETVVNEPLINWHSFDGEEALYAIRQSNGSAHNISDEKMLKVSKLLKEKEGLHVLPASVAGLVALLEIDDQKELEPDRYVAVLTSRR</sequence>
<dbReference type="EMBL" id="FRAA01000007">
    <property type="protein sequence ID" value="SHK66734.1"/>
    <property type="molecule type" value="Genomic_DNA"/>
</dbReference>
<proteinExistence type="predicted"/>
<dbReference type="Proteomes" id="UP000184474">
    <property type="component" value="Unassembled WGS sequence"/>
</dbReference>
<dbReference type="InterPro" id="IPR050214">
    <property type="entry name" value="Cys_Synth/Cystath_Beta-Synth"/>
</dbReference>
<dbReference type="SUPFAM" id="SSF53686">
    <property type="entry name" value="Tryptophan synthase beta subunit-like PLP-dependent enzymes"/>
    <property type="match status" value="1"/>
</dbReference>
<dbReference type="AlphaFoldDB" id="A0A1M6UBY7"/>
<dbReference type="InterPro" id="IPR036052">
    <property type="entry name" value="TrpB-like_PALP_sf"/>
</dbReference>
<accession>A0A1M6UBY7</accession>
<protein>
    <submittedName>
        <fullName evidence="4">Threonine synthase</fullName>
    </submittedName>
</protein>
<evidence type="ECO:0000313" key="5">
    <source>
        <dbReference type="Proteomes" id="UP000184474"/>
    </source>
</evidence>
<dbReference type="Pfam" id="PF00291">
    <property type="entry name" value="PALP"/>
    <property type="match status" value="1"/>
</dbReference>
<feature type="domain" description="Tryptophan synthase beta chain-like PALP" evidence="3">
    <location>
        <begin position="46"/>
        <end position="352"/>
    </location>
</feature>
<dbReference type="Gene3D" id="3.40.50.1100">
    <property type="match status" value="2"/>
</dbReference>
<keyword evidence="2" id="KW-0663">Pyridoxal phosphate</keyword>